<name>M3AK50_PSEFD</name>
<dbReference type="RefSeq" id="XP_007925478.1">
    <property type="nucleotide sequence ID" value="XM_007927287.1"/>
</dbReference>
<dbReference type="HOGENOM" id="CLU_1441625_0_0_1"/>
<dbReference type="KEGG" id="pfj:MYCFIDRAFT_173840"/>
<keyword evidence="2" id="KW-1185">Reference proteome</keyword>
<evidence type="ECO:0000313" key="1">
    <source>
        <dbReference type="EMBL" id="EME84956.1"/>
    </source>
</evidence>
<dbReference type="OrthoDB" id="10336755at2759"/>
<dbReference type="VEuPathDB" id="FungiDB:MYCFIDRAFT_173840"/>
<gene>
    <name evidence="1" type="ORF">MYCFIDRAFT_173840</name>
</gene>
<protein>
    <submittedName>
        <fullName evidence="1">Uncharacterized protein</fullName>
    </submittedName>
</protein>
<dbReference type="GeneID" id="19333070"/>
<organism evidence="1 2">
    <name type="scientific">Pseudocercospora fijiensis (strain CIRAD86)</name>
    <name type="common">Black leaf streak disease fungus</name>
    <name type="synonym">Mycosphaerella fijiensis</name>
    <dbReference type="NCBI Taxonomy" id="383855"/>
    <lineage>
        <taxon>Eukaryota</taxon>
        <taxon>Fungi</taxon>
        <taxon>Dikarya</taxon>
        <taxon>Ascomycota</taxon>
        <taxon>Pezizomycotina</taxon>
        <taxon>Dothideomycetes</taxon>
        <taxon>Dothideomycetidae</taxon>
        <taxon>Mycosphaerellales</taxon>
        <taxon>Mycosphaerellaceae</taxon>
        <taxon>Pseudocercospora</taxon>
    </lineage>
</organism>
<reference evidence="1 2" key="1">
    <citation type="journal article" date="2012" name="PLoS Pathog.">
        <title>Diverse lifestyles and strategies of plant pathogenesis encoded in the genomes of eighteen Dothideomycetes fungi.</title>
        <authorList>
            <person name="Ohm R.A."/>
            <person name="Feau N."/>
            <person name="Henrissat B."/>
            <person name="Schoch C.L."/>
            <person name="Horwitz B.A."/>
            <person name="Barry K.W."/>
            <person name="Condon B.J."/>
            <person name="Copeland A.C."/>
            <person name="Dhillon B."/>
            <person name="Glaser F."/>
            <person name="Hesse C.N."/>
            <person name="Kosti I."/>
            <person name="LaButti K."/>
            <person name="Lindquist E.A."/>
            <person name="Lucas S."/>
            <person name="Salamov A.A."/>
            <person name="Bradshaw R.E."/>
            <person name="Ciuffetti L."/>
            <person name="Hamelin R.C."/>
            <person name="Kema G.H.J."/>
            <person name="Lawrence C."/>
            <person name="Scott J.A."/>
            <person name="Spatafora J.W."/>
            <person name="Turgeon B.G."/>
            <person name="de Wit P.J.G.M."/>
            <person name="Zhong S."/>
            <person name="Goodwin S.B."/>
            <person name="Grigoriev I.V."/>
        </authorList>
    </citation>
    <scope>NUCLEOTIDE SEQUENCE [LARGE SCALE GENOMIC DNA]</scope>
    <source>
        <strain evidence="1 2">CIRAD86</strain>
    </source>
</reference>
<evidence type="ECO:0000313" key="2">
    <source>
        <dbReference type="Proteomes" id="UP000016932"/>
    </source>
</evidence>
<sequence length="188" mass="20904">MNGSLCKIDPPPQSPAYAIICKKVQPTTNIQKNDERTTRVLTPWIGLPHFETTLMSSSRSSQRVPSKDPQVASNLFPPVLVGHINSPPQPSTFKEGVSRARHLSANIGHPLTSNLDQQDAARDKAPMYLKQEENAVAQESSAHQVLRDALPKMHALLDLFAQAYEEHNLAKAEDLRKRLNWAIDQNGK</sequence>
<accession>M3AK50</accession>
<proteinExistence type="predicted"/>
<dbReference type="AlphaFoldDB" id="M3AK50"/>
<dbReference type="EMBL" id="KB446557">
    <property type="protein sequence ID" value="EME84956.1"/>
    <property type="molecule type" value="Genomic_DNA"/>
</dbReference>
<dbReference type="Proteomes" id="UP000016932">
    <property type="component" value="Unassembled WGS sequence"/>
</dbReference>